<keyword evidence="3" id="KW-1185">Reference proteome</keyword>
<feature type="compositionally biased region" description="Polar residues" evidence="1">
    <location>
        <begin position="31"/>
        <end position="50"/>
    </location>
</feature>
<gene>
    <name evidence="2" type="ORF">EVAR_70728_1</name>
</gene>
<evidence type="ECO:0000313" key="2">
    <source>
        <dbReference type="EMBL" id="GBP98401.1"/>
    </source>
</evidence>
<organism evidence="2 3">
    <name type="scientific">Eumeta variegata</name>
    <name type="common">Bagworm moth</name>
    <name type="synonym">Eumeta japonica</name>
    <dbReference type="NCBI Taxonomy" id="151549"/>
    <lineage>
        <taxon>Eukaryota</taxon>
        <taxon>Metazoa</taxon>
        <taxon>Ecdysozoa</taxon>
        <taxon>Arthropoda</taxon>
        <taxon>Hexapoda</taxon>
        <taxon>Insecta</taxon>
        <taxon>Pterygota</taxon>
        <taxon>Neoptera</taxon>
        <taxon>Endopterygota</taxon>
        <taxon>Lepidoptera</taxon>
        <taxon>Glossata</taxon>
        <taxon>Ditrysia</taxon>
        <taxon>Tineoidea</taxon>
        <taxon>Psychidae</taxon>
        <taxon>Oiketicinae</taxon>
        <taxon>Eumeta</taxon>
    </lineage>
</organism>
<dbReference type="AlphaFoldDB" id="A0A4C2AC20"/>
<sequence length="99" mass="10849">MNKSNLGVSYNSGTSSETSETQSVEENQQSDSVTLSGTNTPPVANSSSRIPKSWRRMKDSIQDKDAESKRPPWRAVSISTLPKPDKNAILRAKLLDASR</sequence>
<name>A0A4C2AC20_EUMVA</name>
<feature type="region of interest" description="Disordered" evidence="1">
    <location>
        <begin position="1"/>
        <end position="84"/>
    </location>
</feature>
<protein>
    <submittedName>
        <fullName evidence="2">Uncharacterized protein</fullName>
    </submittedName>
</protein>
<comment type="caution">
    <text evidence="2">The sequence shown here is derived from an EMBL/GenBank/DDBJ whole genome shotgun (WGS) entry which is preliminary data.</text>
</comment>
<dbReference type="Proteomes" id="UP000299102">
    <property type="component" value="Unassembled WGS sequence"/>
</dbReference>
<feature type="compositionally biased region" description="Low complexity" evidence="1">
    <location>
        <begin position="8"/>
        <end position="30"/>
    </location>
</feature>
<dbReference type="EMBL" id="BGZK01003136">
    <property type="protein sequence ID" value="GBP98401.1"/>
    <property type="molecule type" value="Genomic_DNA"/>
</dbReference>
<proteinExistence type="predicted"/>
<feature type="compositionally biased region" description="Basic and acidic residues" evidence="1">
    <location>
        <begin position="56"/>
        <end position="70"/>
    </location>
</feature>
<dbReference type="STRING" id="151549.A0A4C2AC20"/>
<evidence type="ECO:0000256" key="1">
    <source>
        <dbReference type="SAM" id="MobiDB-lite"/>
    </source>
</evidence>
<accession>A0A4C2AC20</accession>
<reference evidence="2 3" key="1">
    <citation type="journal article" date="2019" name="Commun. Biol.">
        <title>The bagworm genome reveals a unique fibroin gene that provides high tensile strength.</title>
        <authorList>
            <person name="Kono N."/>
            <person name="Nakamura H."/>
            <person name="Ohtoshi R."/>
            <person name="Tomita M."/>
            <person name="Numata K."/>
            <person name="Arakawa K."/>
        </authorList>
    </citation>
    <scope>NUCLEOTIDE SEQUENCE [LARGE SCALE GENOMIC DNA]</scope>
</reference>
<evidence type="ECO:0000313" key="3">
    <source>
        <dbReference type="Proteomes" id="UP000299102"/>
    </source>
</evidence>
<dbReference type="OrthoDB" id="8043261at2759"/>